<protein>
    <submittedName>
        <fullName evidence="1">Uncharacterized protein</fullName>
    </submittedName>
</protein>
<dbReference type="EMBL" id="CM018049">
    <property type="protein sequence ID" value="KAA8520068.1"/>
    <property type="molecule type" value="Genomic_DNA"/>
</dbReference>
<evidence type="ECO:0000313" key="1">
    <source>
        <dbReference type="EMBL" id="KAA8520068.1"/>
    </source>
</evidence>
<proteinExistence type="predicted"/>
<evidence type="ECO:0000313" key="2">
    <source>
        <dbReference type="Proteomes" id="UP000325577"/>
    </source>
</evidence>
<gene>
    <name evidence="1" type="ORF">F0562_014324</name>
</gene>
<organism evidence="1 2">
    <name type="scientific">Nyssa sinensis</name>
    <dbReference type="NCBI Taxonomy" id="561372"/>
    <lineage>
        <taxon>Eukaryota</taxon>
        <taxon>Viridiplantae</taxon>
        <taxon>Streptophyta</taxon>
        <taxon>Embryophyta</taxon>
        <taxon>Tracheophyta</taxon>
        <taxon>Spermatophyta</taxon>
        <taxon>Magnoliopsida</taxon>
        <taxon>eudicotyledons</taxon>
        <taxon>Gunneridae</taxon>
        <taxon>Pentapetalae</taxon>
        <taxon>asterids</taxon>
        <taxon>Cornales</taxon>
        <taxon>Nyssaceae</taxon>
        <taxon>Nyssa</taxon>
    </lineage>
</organism>
<sequence length="223" mass="24452">MFAITLLLQDFRGPHYLHLAHIIIITGRQCTKTLPLFSSTANFSLLGIFDPLRQVASSYLIAFKWMVDTVATFWSSHQNTLLADSNLSKCSESHLENEEEEDEDVDFNPFLKETLSLEASSSLSSEIEGLDADVVDSGGNICAALVTNLSSKPPGLVEGYTVGDSEHGEEIVFQATVSSERACGKESEKTSSTRLEKRKSVLISEPENETFCERENGSGTDCC</sequence>
<dbReference type="AlphaFoldDB" id="A0A5J4ZQT5"/>
<dbReference type="Proteomes" id="UP000325577">
    <property type="component" value="Linkage Group LG6"/>
</dbReference>
<accession>A0A5J4ZQT5</accession>
<name>A0A5J4ZQT5_9ASTE</name>
<keyword evidence="2" id="KW-1185">Reference proteome</keyword>
<reference evidence="1 2" key="1">
    <citation type="submission" date="2019-09" db="EMBL/GenBank/DDBJ databases">
        <title>A chromosome-level genome assembly of the Chinese tupelo Nyssa sinensis.</title>
        <authorList>
            <person name="Yang X."/>
            <person name="Kang M."/>
            <person name="Yang Y."/>
            <person name="Xiong H."/>
            <person name="Wang M."/>
            <person name="Zhang Z."/>
            <person name="Wang Z."/>
            <person name="Wu H."/>
            <person name="Ma T."/>
            <person name="Liu J."/>
            <person name="Xi Z."/>
        </authorList>
    </citation>
    <scope>NUCLEOTIDE SEQUENCE [LARGE SCALE GENOMIC DNA]</scope>
    <source>
        <strain evidence="1">J267</strain>
        <tissue evidence="1">Leaf</tissue>
    </source>
</reference>